<dbReference type="SMART" id="SM00226">
    <property type="entry name" value="LMWPc"/>
    <property type="match status" value="1"/>
</dbReference>
<evidence type="ECO:0000256" key="1">
    <source>
        <dbReference type="ARBA" id="ARBA00022849"/>
    </source>
</evidence>
<evidence type="ECO:0000313" key="3">
    <source>
        <dbReference type="EMBL" id="GGG25892.1"/>
    </source>
</evidence>
<keyword evidence="1" id="KW-0059">Arsenical resistance</keyword>
<sequence>MHHLKLYPELNEKLKELENLDIPENRKKILQPLIEYIQQKKDAKENIKLNFICTHNSRRSQLAQIWAKVISEYKGIEVQCFSGGTEETAFFINAINALRRAGFKIDSKPGENPEFEVGFSKNSQPLKCYSKVYEALGNPSKNFAAIMTCSHADENCPFIPGSEVRIALDYKDPKEFDNTPKAQEKYSERSDQIGSEMIYVFENIS</sequence>
<proteinExistence type="predicted"/>
<dbReference type="InterPro" id="IPR023485">
    <property type="entry name" value="Ptyr_pPase"/>
</dbReference>
<accession>A0ABQ1WCB5</accession>
<evidence type="ECO:0000313" key="4">
    <source>
        <dbReference type="Proteomes" id="UP000605733"/>
    </source>
</evidence>
<dbReference type="EMBL" id="BMIX01000001">
    <property type="protein sequence ID" value="GGG25892.1"/>
    <property type="molecule type" value="Genomic_DNA"/>
</dbReference>
<organism evidence="3 4">
    <name type="scientific">Christiangramia forsetii</name>
    <dbReference type="NCBI Taxonomy" id="411153"/>
    <lineage>
        <taxon>Bacteria</taxon>
        <taxon>Pseudomonadati</taxon>
        <taxon>Bacteroidota</taxon>
        <taxon>Flavobacteriia</taxon>
        <taxon>Flavobacteriales</taxon>
        <taxon>Flavobacteriaceae</taxon>
        <taxon>Christiangramia</taxon>
    </lineage>
</organism>
<keyword evidence="4" id="KW-1185">Reference proteome</keyword>
<dbReference type="RefSeq" id="WP_011710066.1">
    <property type="nucleotide sequence ID" value="NZ_BMIX01000001.1"/>
</dbReference>
<gene>
    <name evidence="3" type="primary">arsC</name>
    <name evidence="3" type="ORF">GCM10011532_06570</name>
</gene>
<protein>
    <submittedName>
        <fullName evidence="3">Arsenate reductase</fullName>
    </submittedName>
</protein>
<dbReference type="PANTHER" id="PTHR43428">
    <property type="entry name" value="ARSENATE REDUCTASE"/>
    <property type="match status" value="1"/>
</dbReference>
<feature type="domain" description="Phosphotyrosine protein phosphatase I" evidence="2">
    <location>
        <begin position="47"/>
        <end position="203"/>
    </location>
</feature>
<dbReference type="Proteomes" id="UP000605733">
    <property type="component" value="Unassembled WGS sequence"/>
</dbReference>
<evidence type="ECO:0000259" key="2">
    <source>
        <dbReference type="SMART" id="SM00226"/>
    </source>
</evidence>
<dbReference type="InterPro" id="IPR036196">
    <property type="entry name" value="Ptyr_pPase_sf"/>
</dbReference>
<reference evidence="4" key="1">
    <citation type="journal article" date="2019" name="Int. J. Syst. Evol. Microbiol.">
        <title>The Global Catalogue of Microorganisms (GCM) 10K type strain sequencing project: providing services to taxonomists for standard genome sequencing and annotation.</title>
        <authorList>
            <consortium name="The Broad Institute Genomics Platform"/>
            <consortium name="The Broad Institute Genome Sequencing Center for Infectious Disease"/>
            <person name="Wu L."/>
            <person name="Ma J."/>
        </authorList>
    </citation>
    <scope>NUCLEOTIDE SEQUENCE [LARGE SCALE GENOMIC DNA]</scope>
    <source>
        <strain evidence="4">CGMCC 1.15422</strain>
    </source>
</reference>
<dbReference type="SUPFAM" id="SSF52788">
    <property type="entry name" value="Phosphotyrosine protein phosphatases I"/>
    <property type="match status" value="1"/>
</dbReference>
<dbReference type="PANTHER" id="PTHR43428:SF1">
    <property type="entry name" value="ARSENATE REDUCTASE"/>
    <property type="match status" value="1"/>
</dbReference>
<name>A0ABQ1WCB5_9FLAO</name>
<comment type="caution">
    <text evidence="3">The sequence shown here is derived from an EMBL/GenBank/DDBJ whole genome shotgun (WGS) entry which is preliminary data.</text>
</comment>
<dbReference type="Gene3D" id="3.40.50.2300">
    <property type="match status" value="1"/>
</dbReference>